<dbReference type="GO" id="GO:0009055">
    <property type="term" value="F:electron transfer activity"/>
    <property type="evidence" value="ECO:0007669"/>
    <property type="project" value="InterPro"/>
</dbReference>
<dbReference type="InterPro" id="IPR012255">
    <property type="entry name" value="ETF_b"/>
</dbReference>
<organism evidence="8">
    <name type="scientific">Alexandrium monilatum</name>
    <dbReference type="NCBI Taxonomy" id="311494"/>
    <lineage>
        <taxon>Eukaryota</taxon>
        <taxon>Sar</taxon>
        <taxon>Alveolata</taxon>
        <taxon>Dinophyceae</taxon>
        <taxon>Gonyaulacales</taxon>
        <taxon>Pyrocystaceae</taxon>
        <taxon>Alexandrium</taxon>
    </lineage>
</organism>
<dbReference type="InterPro" id="IPR014729">
    <property type="entry name" value="Rossmann-like_a/b/a_fold"/>
</dbReference>
<evidence type="ECO:0000256" key="3">
    <source>
        <dbReference type="ARBA" id="ARBA00022448"/>
    </source>
</evidence>
<dbReference type="SMART" id="SM00893">
    <property type="entry name" value="ETF"/>
    <property type="match status" value="1"/>
</dbReference>
<feature type="binding site" evidence="6">
    <location>
        <begin position="120"/>
        <end position="131"/>
    </location>
    <ligand>
        <name>AMP</name>
        <dbReference type="ChEBI" id="CHEBI:456215"/>
    </ligand>
</feature>
<keyword evidence="4 5" id="KW-0249">Electron transport</keyword>
<dbReference type="InterPro" id="IPR033948">
    <property type="entry name" value="ETF_beta_N"/>
</dbReference>
<dbReference type="PANTHER" id="PTHR21294">
    <property type="entry name" value="ELECTRON TRANSFER FLAVOPROTEIN BETA-SUBUNIT"/>
    <property type="match status" value="1"/>
</dbReference>
<dbReference type="SUPFAM" id="SSF52402">
    <property type="entry name" value="Adenine nucleotide alpha hydrolases-like"/>
    <property type="match status" value="1"/>
</dbReference>
<evidence type="ECO:0000256" key="1">
    <source>
        <dbReference type="ARBA" id="ARBA00004305"/>
    </source>
</evidence>
<evidence type="ECO:0000256" key="2">
    <source>
        <dbReference type="ARBA" id="ARBA00007557"/>
    </source>
</evidence>
<dbReference type="PIRSF" id="PIRSF000090">
    <property type="entry name" value="Beta-ETF"/>
    <property type="match status" value="1"/>
</dbReference>
<dbReference type="GO" id="GO:0005759">
    <property type="term" value="C:mitochondrial matrix"/>
    <property type="evidence" value="ECO:0007669"/>
    <property type="project" value="UniProtKB-SubCell"/>
</dbReference>
<dbReference type="GO" id="GO:0033539">
    <property type="term" value="P:fatty acid beta-oxidation using acyl-CoA dehydrogenase"/>
    <property type="evidence" value="ECO:0007669"/>
    <property type="project" value="TreeGrafter"/>
</dbReference>
<feature type="domain" description="Electron transfer flavoprotein alpha/beta-subunit N-terminal" evidence="7">
    <location>
        <begin position="23"/>
        <end position="217"/>
    </location>
</feature>
<evidence type="ECO:0000313" key="8">
    <source>
        <dbReference type="EMBL" id="CAE4609559.1"/>
    </source>
</evidence>
<feature type="binding site" evidence="6">
    <location>
        <position position="6"/>
    </location>
    <ligand>
        <name>AMP</name>
        <dbReference type="ChEBI" id="CHEBI:456215"/>
    </ligand>
</feature>
<dbReference type="Pfam" id="PF01012">
    <property type="entry name" value="ETF"/>
    <property type="match status" value="1"/>
</dbReference>
<reference evidence="8" key="1">
    <citation type="submission" date="2021-01" db="EMBL/GenBank/DDBJ databases">
        <authorList>
            <person name="Corre E."/>
            <person name="Pelletier E."/>
            <person name="Niang G."/>
            <person name="Scheremetjew M."/>
            <person name="Finn R."/>
            <person name="Kale V."/>
            <person name="Holt S."/>
            <person name="Cochrane G."/>
            <person name="Meng A."/>
            <person name="Brown T."/>
            <person name="Cohen L."/>
        </authorList>
    </citation>
    <scope>NUCLEOTIDE SEQUENCE</scope>
    <source>
        <strain evidence="8">CCMP3105</strain>
    </source>
</reference>
<keyword evidence="3 5" id="KW-0813">Transport</keyword>
<evidence type="ECO:0000259" key="7">
    <source>
        <dbReference type="SMART" id="SM00893"/>
    </source>
</evidence>
<dbReference type="Gene3D" id="3.40.50.620">
    <property type="entry name" value="HUPs"/>
    <property type="match status" value="1"/>
</dbReference>
<name>A0A7S4UWB0_9DINO</name>
<dbReference type="GO" id="GO:0009063">
    <property type="term" value="P:amino acid catabolic process"/>
    <property type="evidence" value="ECO:0007669"/>
    <property type="project" value="TreeGrafter"/>
</dbReference>
<proteinExistence type="inferred from homology"/>
<dbReference type="PANTHER" id="PTHR21294:SF8">
    <property type="entry name" value="ELECTRON TRANSFER FLAVOPROTEIN SUBUNIT BETA"/>
    <property type="match status" value="1"/>
</dbReference>
<evidence type="ECO:0000256" key="5">
    <source>
        <dbReference type="PIRNR" id="PIRNR000090"/>
    </source>
</evidence>
<sequence>MRGLVAVKRVVDYAVKVRVKKDLSAVELDNVKMSMNPFCEIAVEEGLRLKEKGHLSELVAVSCGPDKCAETLRQALAMGADRAIHLKTAMRTDQELQPLAVAKLLAKVVEKESPMMVLLGKQAIDDDSNQTGSLLAGLMDWPQAGSASKVEVDEGKTFITVAREVDSGIQEVQMPLPAVVTADLRLNEPRYATLPNLMKAKKKPMEVIDASSLGVDMAPRLQVLKVQEPPARAGGKKVESVDELVDKLKTEAKVL</sequence>
<comment type="function">
    <text evidence="5">The electron transfer flavoprotein serves as a specific electron acceptor for several dehydrogenases, including five acyl-CoA dehydrogenases, glutaryl-CoA and sarcosine dehydrogenase. It transfers the electrons to the main mitochondrial respiratory chain via ETF-ubiquinone oxidoreductase (ETF dehydrogenase).</text>
</comment>
<dbReference type="AlphaFoldDB" id="A0A7S4UWB0"/>
<protein>
    <recommendedName>
        <fullName evidence="5">Electron transfer flavoprotein subunit beta</fullName>
        <shortName evidence="5">Beta-ETF</shortName>
    </recommendedName>
</protein>
<dbReference type="FunFam" id="3.40.50.620:FF:000011">
    <property type="entry name" value="Electron transfer flavoprotein subunit beta"/>
    <property type="match status" value="1"/>
</dbReference>
<comment type="subunit">
    <text evidence="5">Heterodimer of an alpha and a beta subunit.</text>
</comment>
<comment type="subcellular location">
    <subcellularLocation>
        <location evidence="1 5">Mitochondrion matrix</location>
    </subcellularLocation>
</comment>
<keyword evidence="5" id="KW-0496">Mitochondrion</keyword>
<evidence type="ECO:0000256" key="6">
    <source>
        <dbReference type="PIRSR" id="PIRSR000090-1"/>
    </source>
</evidence>
<feature type="binding site" evidence="6">
    <location>
        <position position="63"/>
    </location>
    <ligand>
        <name>AMP</name>
        <dbReference type="ChEBI" id="CHEBI:456215"/>
    </ligand>
</feature>
<dbReference type="InterPro" id="IPR014730">
    <property type="entry name" value="ETF_a/b_N"/>
</dbReference>
<gene>
    <name evidence="8" type="ORF">AMON00008_LOCUS33121</name>
</gene>
<feature type="binding site" evidence="6">
    <location>
        <begin position="36"/>
        <end position="39"/>
    </location>
    <ligand>
        <name>AMP</name>
        <dbReference type="ChEBI" id="CHEBI:456215"/>
    </ligand>
</feature>
<dbReference type="EMBL" id="HBNR01047522">
    <property type="protein sequence ID" value="CAE4609559.1"/>
    <property type="molecule type" value="Transcribed_RNA"/>
</dbReference>
<evidence type="ECO:0000256" key="4">
    <source>
        <dbReference type="ARBA" id="ARBA00022982"/>
    </source>
</evidence>
<dbReference type="CDD" id="cd01714">
    <property type="entry name" value="ETF_beta"/>
    <property type="match status" value="1"/>
</dbReference>
<comment type="similarity">
    <text evidence="2 5">Belongs to the ETF beta-subunit/FixA family.</text>
</comment>
<accession>A0A7S4UWB0</accession>